<dbReference type="Pfam" id="PF08780">
    <property type="entry name" value="NTase_sub_bind"/>
    <property type="match status" value="1"/>
</dbReference>
<proteinExistence type="predicted"/>
<sequence length="116" mass="13039">MLKAQAFLQHALAYPASDIQRAATIQAFEFCFELAWKYLKAIVEDDGSIAASPKAVFREAARHGIIDNPEVWFELLQARNLTVHTYVEAVAQQVYEAIKQQFVPVLATLIDTSEDI</sequence>
<dbReference type="Gene3D" id="1.20.120.330">
    <property type="entry name" value="Nucleotidyltransferases domain 2"/>
    <property type="match status" value="1"/>
</dbReference>
<reference evidence="1" key="2">
    <citation type="journal article" date="2014" name="ISME J.">
        <title>Microbial stratification in low pH oxic and suboxic macroscopic growths along an acid mine drainage.</title>
        <authorList>
            <person name="Mendez-Garcia C."/>
            <person name="Mesa V."/>
            <person name="Sprenger R.R."/>
            <person name="Richter M."/>
            <person name="Diez M.S."/>
            <person name="Solano J."/>
            <person name="Bargiela R."/>
            <person name="Golyshina O.V."/>
            <person name="Manteca A."/>
            <person name="Ramos J.L."/>
            <person name="Gallego J.R."/>
            <person name="Llorente I."/>
            <person name="Martins Dos Santos V.A."/>
            <person name="Jensen O.N."/>
            <person name="Pelaez A.I."/>
            <person name="Sanchez J."/>
            <person name="Ferrer M."/>
        </authorList>
    </citation>
    <scope>NUCLEOTIDE SEQUENCE</scope>
</reference>
<dbReference type="InterPro" id="IPR010235">
    <property type="entry name" value="HepT"/>
</dbReference>
<dbReference type="GO" id="GO:0016740">
    <property type="term" value="F:transferase activity"/>
    <property type="evidence" value="ECO:0007669"/>
    <property type="project" value="UniProtKB-KW"/>
</dbReference>
<dbReference type="NCBIfam" id="TIGR01987">
    <property type="entry name" value="HI0074"/>
    <property type="match status" value="1"/>
</dbReference>
<protein>
    <submittedName>
        <fullName evidence="1">Nucleotidyltransferase substrate binding protein</fullName>
    </submittedName>
</protein>
<evidence type="ECO:0000313" key="1">
    <source>
        <dbReference type="EMBL" id="EQD36287.1"/>
    </source>
</evidence>
<dbReference type="EMBL" id="AUZY01011027">
    <property type="protein sequence ID" value="EQD36287.1"/>
    <property type="molecule type" value="Genomic_DNA"/>
</dbReference>
<keyword evidence="1" id="KW-0808">Transferase</keyword>
<comment type="caution">
    <text evidence="1">The sequence shown here is derived from an EMBL/GenBank/DDBJ whole genome shotgun (WGS) entry which is preliminary data.</text>
</comment>
<dbReference type="SUPFAM" id="SSF81593">
    <property type="entry name" value="Nucleotidyltransferase substrate binding subunit/domain"/>
    <property type="match status" value="1"/>
</dbReference>
<accession>T0YWE9</accession>
<dbReference type="AlphaFoldDB" id="T0YWE9"/>
<gene>
    <name evidence="1" type="ORF">B1B_16572</name>
</gene>
<name>T0YWE9_9ZZZZ</name>
<organism evidence="1">
    <name type="scientific">mine drainage metagenome</name>
    <dbReference type="NCBI Taxonomy" id="410659"/>
    <lineage>
        <taxon>unclassified sequences</taxon>
        <taxon>metagenomes</taxon>
        <taxon>ecological metagenomes</taxon>
    </lineage>
</organism>
<reference evidence="1" key="1">
    <citation type="submission" date="2013-08" db="EMBL/GenBank/DDBJ databases">
        <authorList>
            <person name="Mendez C."/>
            <person name="Richter M."/>
            <person name="Ferrer M."/>
            <person name="Sanchez J."/>
        </authorList>
    </citation>
    <scope>NUCLEOTIDE SEQUENCE</scope>
</reference>